<dbReference type="NCBIfam" id="TIGR02937">
    <property type="entry name" value="sigma70-ECF"/>
    <property type="match status" value="1"/>
</dbReference>
<evidence type="ECO:0000313" key="7">
    <source>
        <dbReference type="Proteomes" id="UP000002318"/>
    </source>
</evidence>
<feature type="domain" description="RNA polymerase sigma-70 region 2" evidence="5">
    <location>
        <begin position="21"/>
        <end position="86"/>
    </location>
</feature>
<dbReference type="Proteomes" id="UP000002318">
    <property type="component" value="Chromosome"/>
</dbReference>
<dbReference type="EMBL" id="CP002116">
    <property type="protein sequence ID" value="ADK79234.1"/>
    <property type="molecule type" value="Genomic_DNA"/>
</dbReference>
<dbReference type="PANTHER" id="PTHR43133">
    <property type="entry name" value="RNA POLYMERASE ECF-TYPE SIGMA FACTO"/>
    <property type="match status" value="1"/>
</dbReference>
<sequence length="284" mass="32934">MKLSECITAAKAGRYSALEALIKHNQDYLYNLVVRFLGNPLDAEDAVQEILIKMITRLSSFRGESSFRTWLYRITVNHVLNMKRSKHEEVFTSFEDHKLFIENLPDNSLNGLLAYSEEKQQRMAEETKIQCQMGMLLCLERENRIIFILGAVMGIDSLTGSAVMDITPETFRKRLSRSRKRLSNYMNGNCSLINTNGVCSCRKKTDILIQKGYVNPENRMFYTTHLEKVMEHVKNYSQYADDMLEKRVDDSFREHPWLSLPASIVPLKDIIQSMEVSWDKSKLL</sequence>
<proteinExistence type="predicted"/>
<evidence type="ECO:0000256" key="2">
    <source>
        <dbReference type="ARBA" id="ARBA00023082"/>
    </source>
</evidence>
<dbReference type="InterPro" id="IPR039425">
    <property type="entry name" value="RNA_pol_sigma-70-like"/>
</dbReference>
<dbReference type="KEGG" id="ssm:Spirs_0074"/>
<keyword evidence="3" id="KW-0238">DNA-binding</keyword>
<protein>
    <submittedName>
        <fullName evidence="6">RNA polymerase, sigma-24 subunit, ECF subfamily</fullName>
    </submittedName>
</protein>
<evidence type="ECO:0000256" key="1">
    <source>
        <dbReference type="ARBA" id="ARBA00023015"/>
    </source>
</evidence>
<name>E1R6V2_SEDSS</name>
<dbReference type="STRING" id="573413.Spirs_0074"/>
<dbReference type="InterPro" id="IPR014284">
    <property type="entry name" value="RNA_pol_sigma-70_dom"/>
</dbReference>
<dbReference type="GO" id="GO:0006352">
    <property type="term" value="P:DNA-templated transcription initiation"/>
    <property type="evidence" value="ECO:0007669"/>
    <property type="project" value="InterPro"/>
</dbReference>
<gene>
    <name evidence="6" type="ordered locus">Spirs_0074</name>
</gene>
<dbReference type="RefSeq" id="WP_013252698.1">
    <property type="nucleotide sequence ID" value="NC_014364.1"/>
</dbReference>
<dbReference type="AlphaFoldDB" id="E1R6V2"/>
<evidence type="ECO:0000256" key="3">
    <source>
        <dbReference type="ARBA" id="ARBA00023125"/>
    </source>
</evidence>
<keyword evidence="4" id="KW-0804">Transcription</keyword>
<keyword evidence="7" id="KW-1185">Reference proteome</keyword>
<keyword evidence="1" id="KW-0805">Transcription regulation</keyword>
<dbReference type="GO" id="GO:0016987">
    <property type="term" value="F:sigma factor activity"/>
    <property type="evidence" value="ECO:0007669"/>
    <property type="project" value="UniProtKB-KW"/>
</dbReference>
<dbReference type="Pfam" id="PF04542">
    <property type="entry name" value="Sigma70_r2"/>
    <property type="match status" value="1"/>
</dbReference>
<evidence type="ECO:0000313" key="6">
    <source>
        <dbReference type="EMBL" id="ADK79234.1"/>
    </source>
</evidence>
<dbReference type="HOGENOM" id="CLU_047691_0_0_12"/>
<dbReference type="InterPro" id="IPR013325">
    <property type="entry name" value="RNA_pol_sigma_r2"/>
</dbReference>
<accession>E1R6V2</accession>
<organism evidence="6 7">
    <name type="scientific">Sediminispirochaeta smaragdinae (strain DSM 11293 / JCM 15392 / SEBR 4228)</name>
    <name type="common">Spirochaeta smaragdinae</name>
    <dbReference type="NCBI Taxonomy" id="573413"/>
    <lineage>
        <taxon>Bacteria</taxon>
        <taxon>Pseudomonadati</taxon>
        <taxon>Spirochaetota</taxon>
        <taxon>Spirochaetia</taxon>
        <taxon>Spirochaetales</taxon>
        <taxon>Spirochaetaceae</taxon>
        <taxon>Sediminispirochaeta</taxon>
    </lineage>
</organism>
<evidence type="ECO:0000259" key="5">
    <source>
        <dbReference type="Pfam" id="PF04542"/>
    </source>
</evidence>
<dbReference type="PANTHER" id="PTHR43133:SF8">
    <property type="entry name" value="RNA POLYMERASE SIGMA FACTOR HI_1459-RELATED"/>
    <property type="match status" value="1"/>
</dbReference>
<dbReference type="eggNOG" id="COG1595">
    <property type="taxonomic scope" value="Bacteria"/>
</dbReference>
<dbReference type="Gene3D" id="1.10.1740.10">
    <property type="match status" value="1"/>
</dbReference>
<keyword evidence="2" id="KW-0731">Sigma factor</keyword>
<dbReference type="InterPro" id="IPR007627">
    <property type="entry name" value="RNA_pol_sigma70_r2"/>
</dbReference>
<dbReference type="GO" id="GO:0003677">
    <property type="term" value="F:DNA binding"/>
    <property type="evidence" value="ECO:0007669"/>
    <property type="project" value="UniProtKB-KW"/>
</dbReference>
<dbReference type="OrthoDB" id="9784984at2"/>
<dbReference type="SUPFAM" id="SSF88946">
    <property type="entry name" value="Sigma2 domain of RNA polymerase sigma factors"/>
    <property type="match status" value="1"/>
</dbReference>
<reference evidence="6 7" key="1">
    <citation type="journal article" date="2010" name="Stand. Genomic Sci.">
        <title>Complete genome sequence of Spirochaeta smaragdinae type strain (SEBR 4228).</title>
        <authorList>
            <person name="Mavromatis K."/>
            <person name="Yasawong M."/>
            <person name="Chertkov O."/>
            <person name="Lapidus A."/>
            <person name="Lucas S."/>
            <person name="Nolan M."/>
            <person name="Del Rio T.G."/>
            <person name="Tice H."/>
            <person name="Cheng J.F."/>
            <person name="Pitluck S."/>
            <person name="Liolios K."/>
            <person name="Ivanova N."/>
            <person name="Tapia R."/>
            <person name="Han C."/>
            <person name="Bruce D."/>
            <person name="Goodwin L."/>
            <person name="Pati A."/>
            <person name="Chen A."/>
            <person name="Palaniappan K."/>
            <person name="Land M."/>
            <person name="Hauser L."/>
            <person name="Chang Y.J."/>
            <person name="Jeffries C.D."/>
            <person name="Detter J.C."/>
            <person name="Rohde M."/>
            <person name="Brambilla E."/>
            <person name="Spring S."/>
            <person name="Goker M."/>
            <person name="Sikorski J."/>
            <person name="Woyke T."/>
            <person name="Bristow J."/>
            <person name="Eisen J.A."/>
            <person name="Markowitz V."/>
            <person name="Hugenholtz P."/>
            <person name="Klenk H.P."/>
            <person name="Kyrpides N.C."/>
        </authorList>
    </citation>
    <scope>NUCLEOTIDE SEQUENCE [LARGE SCALE GENOMIC DNA]</scope>
    <source>
        <strain evidence="7">DSM 11293 / JCM 15392 / SEBR 4228</strain>
    </source>
</reference>
<evidence type="ECO:0000256" key="4">
    <source>
        <dbReference type="ARBA" id="ARBA00023163"/>
    </source>
</evidence>